<dbReference type="InterPro" id="IPR036168">
    <property type="entry name" value="AP2_Mu_C_sf"/>
</dbReference>
<dbReference type="InterPro" id="IPR011012">
    <property type="entry name" value="Longin-like_dom_sf"/>
</dbReference>
<protein>
    <recommendedName>
        <fullName evidence="9">MHD domain-containing protein</fullName>
    </recommendedName>
</protein>
<dbReference type="Gene3D" id="3.30.450.60">
    <property type="match status" value="1"/>
</dbReference>
<dbReference type="GO" id="GO:0005905">
    <property type="term" value="C:clathrin-coated pit"/>
    <property type="evidence" value="ECO:0007669"/>
    <property type="project" value="UniProtKB-KW"/>
</dbReference>
<evidence type="ECO:0000256" key="3">
    <source>
        <dbReference type="ARBA" id="ARBA00022448"/>
    </source>
</evidence>
<dbReference type="CDD" id="cd14836">
    <property type="entry name" value="AP2_Mu_N"/>
    <property type="match status" value="1"/>
</dbReference>
<dbReference type="SUPFAM" id="SSF49447">
    <property type="entry name" value="Second domain of Mu2 adaptin subunit (ap50) of ap2 adaptor"/>
    <property type="match status" value="1"/>
</dbReference>
<evidence type="ECO:0000256" key="7">
    <source>
        <dbReference type="ARBA" id="ARBA00023136"/>
    </source>
</evidence>
<dbReference type="InterPro" id="IPR043512">
    <property type="entry name" value="Mu2_C"/>
</dbReference>
<reference evidence="10 11" key="1">
    <citation type="submission" date="2024-10" db="EMBL/GenBank/DDBJ databases">
        <title>Updated reference genomes for cyclostephanoid diatoms.</title>
        <authorList>
            <person name="Roberts W.R."/>
            <person name="Alverson A.J."/>
        </authorList>
    </citation>
    <scope>NUCLEOTIDE SEQUENCE [LARGE SCALE GENOMIC DNA]</scope>
    <source>
        <strain evidence="10 11">AJA228-03</strain>
    </source>
</reference>
<evidence type="ECO:0000256" key="5">
    <source>
        <dbReference type="ARBA" id="ARBA00022583"/>
    </source>
</evidence>
<dbReference type="InterPro" id="IPR001392">
    <property type="entry name" value="Clathrin_mu"/>
</dbReference>
<dbReference type="Gene3D" id="2.60.40.1170">
    <property type="entry name" value="Mu homology domain, subdomain B"/>
    <property type="match status" value="2"/>
</dbReference>
<keyword evidence="6" id="KW-0653">Protein transport</keyword>
<dbReference type="SUPFAM" id="SSF64356">
    <property type="entry name" value="SNARE-like"/>
    <property type="match status" value="1"/>
</dbReference>
<keyword evidence="8" id="KW-0168">Coated pit</keyword>
<sequence>DRQSTTTLLSLLSLLIANTYYLHISRWIECYRAGAEVESNFSSIFALLFKVHIKVARCGSRIDTPDGEKNEVKMISMIMILNQKGEIMMSRQYRDDVSRVAADSFRIQVIAAKEASSQPPIKRIENCSFLYTRHLNMYFVALTKSNVNPALVFEYLFQKIRILKAYLGEDFEENSMKNNMTLIYELMDETMDFGYPQNCAVDVLRLYINLGNVKPQDEPTPEQLTKQITGAIDWRREGIRYKKNEVYIDILESVNLLISSTGGVLRSEVTGRVQMNTKLTGMPECKFGLNDKLVIEKESSAGRKKSGVEIDDCTFHRCVRLGKFDTDRTITFIPPDGEFELMRYRVNDNVNIPFRLIPAVQEEGQTKCSINLKVIANFSEKLFATHVVIKIPVPKNTSKSKIKNSFGRAKYEPEQNAIVWRIKRFPGKAECMLSADLELVRTVRPKAWARPPISVEFQVPMFTASGVHVRFLRVYDKAGYHTNRWVRYITKAGGYQIKI</sequence>
<evidence type="ECO:0000256" key="2">
    <source>
        <dbReference type="ARBA" id="ARBA00004277"/>
    </source>
</evidence>
<dbReference type="Proteomes" id="UP001530377">
    <property type="component" value="Unassembled WGS sequence"/>
</dbReference>
<evidence type="ECO:0000313" key="10">
    <source>
        <dbReference type="EMBL" id="KAL3817638.1"/>
    </source>
</evidence>
<keyword evidence="7" id="KW-0472">Membrane</keyword>
<evidence type="ECO:0000256" key="6">
    <source>
        <dbReference type="ARBA" id="ARBA00022927"/>
    </source>
</evidence>
<dbReference type="AlphaFoldDB" id="A0ABD3RZK4"/>
<dbReference type="GO" id="GO:0015031">
    <property type="term" value="P:protein transport"/>
    <property type="evidence" value="ECO:0007669"/>
    <property type="project" value="UniProtKB-KW"/>
</dbReference>
<keyword evidence="3" id="KW-0813">Transport</keyword>
<evidence type="ECO:0000256" key="8">
    <source>
        <dbReference type="ARBA" id="ARBA00023176"/>
    </source>
</evidence>
<name>A0ABD3RZK4_9STRA</name>
<evidence type="ECO:0000256" key="4">
    <source>
        <dbReference type="ARBA" id="ARBA00022475"/>
    </source>
</evidence>
<dbReference type="PRINTS" id="PR00314">
    <property type="entry name" value="CLATHRINADPT"/>
</dbReference>
<dbReference type="Pfam" id="PF01217">
    <property type="entry name" value="Clat_adaptor_s"/>
    <property type="match status" value="1"/>
</dbReference>
<dbReference type="PROSITE" id="PS00991">
    <property type="entry name" value="CLAT_ADAPTOR_M_2"/>
    <property type="match status" value="1"/>
</dbReference>
<evidence type="ECO:0000313" key="11">
    <source>
        <dbReference type="Proteomes" id="UP001530377"/>
    </source>
</evidence>
<feature type="domain" description="MHD" evidence="9">
    <location>
        <begin position="243"/>
        <end position="498"/>
    </location>
</feature>
<comment type="subcellular location">
    <subcellularLocation>
        <location evidence="1">Cell membrane</location>
    </subcellularLocation>
    <subcellularLocation>
        <location evidence="2">Membrane</location>
        <location evidence="2">Coated pit</location>
        <topology evidence="2">Peripheral membrane protein</topology>
        <orientation evidence="2">Cytoplasmic side</orientation>
    </subcellularLocation>
</comment>
<dbReference type="GO" id="GO:0006897">
    <property type="term" value="P:endocytosis"/>
    <property type="evidence" value="ECO:0007669"/>
    <property type="project" value="UniProtKB-KW"/>
</dbReference>
<dbReference type="EMBL" id="JALLPB020000098">
    <property type="protein sequence ID" value="KAL3817638.1"/>
    <property type="molecule type" value="Genomic_DNA"/>
</dbReference>
<accession>A0ABD3RZK4</accession>
<dbReference type="FunFam" id="3.30.450.60:FF:000002">
    <property type="entry name" value="AP-2 complex subunit mu, putative"/>
    <property type="match status" value="1"/>
</dbReference>
<keyword evidence="4" id="KW-1003">Cell membrane</keyword>
<keyword evidence="5" id="KW-0254">Endocytosis</keyword>
<dbReference type="GO" id="GO:0005886">
    <property type="term" value="C:plasma membrane"/>
    <property type="evidence" value="ECO:0007669"/>
    <property type="project" value="UniProtKB-SubCell"/>
</dbReference>
<dbReference type="PROSITE" id="PS51072">
    <property type="entry name" value="MHD"/>
    <property type="match status" value="1"/>
</dbReference>
<evidence type="ECO:0000259" key="9">
    <source>
        <dbReference type="PROSITE" id="PS51072"/>
    </source>
</evidence>
<dbReference type="CDD" id="cd09251">
    <property type="entry name" value="AP-2_Mu2_Cterm"/>
    <property type="match status" value="1"/>
</dbReference>
<dbReference type="InterPro" id="IPR022775">
    <property type="entry name" value="AP_mu_sigma_su"/>
</dbReference>
<dbReference type="InterPro" id="IPR043532">
    <property type="entry name" value="AP2_Mu_N"/>
</dbReference>
<keyword evidence="11" id="KW-1185">Reference proteome</keyword>
<proteinExistence type="predicted"/>
<dbReference type="PANTHER" id="PTHR10529">
    <property type="entry name" value="AP COMPLEX SUBUNIT MU"/>
    <property type="match status" value="1"/>
</dbReference>
<dbReference type="InterPro" id="IPR028565">
    <property type="entry name" value="MHD"/>
</dbReference>
<dbReference type="PIRSF" id="PIRSF005992">
    <property type="entry name" value="Clathrin_mu"/>
    <property type="match status" value="1"/>
</dbReference>
<dbReference type="InterPro" id="IPR050431">
    <property type="entry name" value="Adaptor_comp_med_subunit"/>
</dbReference>
<dbReference type="InterPro" id="IPR018240">
    <property type="entry name" value="Clathrin_mu_CS"/>
</dbReference>
<gene>
    <name evidence="10" type="ORF">ACHAXA_011726</name>
</gene>
<comment type="caution">
    <text evidence="10">The sequence shown here is derived from an EMBL/GenBank/DDBJ whole genome shotgun (WGS) entry which is preliminary data.</text>
</comment>
<evidence type="ECO:0000256" key="1">
    <source>
        <dbReference type="ARBA" id="ARBA00004236"/>
    </source>
</evidence>
<feature type="non-terminal residue" evidence="10">
    <location>
        <position position="1"/>
    </location>
</feature>
<dbReference type="Pfam" id="PF00928">
    <property type="entry name" value="Adap_comp_sub"/>
    <property type="match status" value="1"/>
</dbReference>
<organism evidence="10 11">
    <name type="scientific">Cyclostephanos tholiformis</name>
    <dbReference type="NCBI Taxonomy" id="382380"/>
    <lineage>
        <taxon>Eukaryota</taxon>
        <taxon>Sar</taxon>
        <taxon>Stramenopiles</taxon>
        <taxon>Ochrophyta</taxon>
        <taxon>Bacillariophyta</taxon>
        <taxon>Coscinodiscophyceae</taxon>
        <taxon>Thalassiosirophycidae</taxon>
        <taxon>Stephanodiscales</taxon>
        <taxon>Stephanodiscaceae</taxon>
        <taxon>Cyclostephanos</taxon>
    </lineage>
</organism>